<proteinExistence type="predicted"/>
<dbReference type="EMBL" id="CAXHTA020000012">
    <property type="protein sequence ID" value="CAL5225462.1"/>
    <property type="molecule type" value="Genomic_DNA"/>
</dbReference>
<gene>
    <name evidence="2" type="primary">g8283</name>
    <name evidence="2" type="ORF">VP750_LOCUS7121</name>
</gene>
<evidence type="ECO:0000313" key="3">
    <source>
        <dbReference type="Proteomes" id="UP001497392"/>
    </source>
</evidence>
<dbReference type="Proteomes" id="UP001497392">
    <property type="component" value="Unassembled WGS sequence"/>
</dbReference>
<feature type="region of interest" description="Disordered" evidence="1">
    <location>
        <begin position="596"/>
        <end position="620"/>
    </location>
</feature>
<feature type="compositionally biased region" description="Basic and acidic residues" evidence="1">
    <location>
        <begin position="382"/>
        <end position="394"/>
    </location>
</feature>
<name>A0ABP1G6G7_9CHLO</name>
<organism evidence="2 3">
    <name type="scientific">Coccomyxa viridis</name>
    <dbReference type="NCBI Taxonomy" id="1274662"/>
    <lineage>
        <taxon>Eukaryota</taxon>
        <taxon>Viridiplantae</taxon>
        <taxon>Chlorophyta</taxon>
        <taxon>core chlorophytes</taxon>
        <taxon>Trebouxiophyceae</taxon>
        <taxon>Trebouxiophyceae incertae sedis</taxon>
        <taxon>Coccomyxaceae</taxon>
        <taxon>Coccomyxa</taxon>
    </lineage>
</organism>
<evidence type="ECO:0000256" key="1">
    <source>
        <dbReference type="SAM" id="MobiDB-lite"/>
    </source>
</evidence>
<keyword evidence="3" id="KW-1185">Reference proteome</keyword>
<protein>
    <submittedName>
        <fullName evidence="2">G8283 protein</fullName>
    </submittedName>
</protein>
<feature type="region of interest" description="Disordered" evidence="1">
    <location>
        <begin position="316"/>
        <end position="394"/>
    </location>
</feature>
<sequence length="620" mass="67963">MAPNIELHLTPAARLARTYTPVTMHGRAYLPLTVFGKETVAEVETQIRDIFHRCKASQEGSMTTAVIMADINHPVKKSLSTILEAARADDSRLLKPIQSSRFLPIYVDFRPLTVTKGMLKATDAIPHDKQATTRAKTACNGRKGARPSRAVPALSAKCKSVMAEWYPRDEAGAYHRMSSEGVPSAWAEGMVSLIQLMIHEQGMTPVDDRETIKRHMFRRAVNQHSLVSGPDRRTRKPSAQQLQKHASDGRQWNRHYGAMLKAGHTPARLADANDEAVQKGFLQALPDLAGGTDREEALSGSEQTCTEDRPLCTRKRIGRLQASKRPADEVGVGRDTYGGKQRAAPANDSHQTTAGSCEVVEEDADGQSQGSPKRRKAQPSSQHEKQDRPAMGPEHVDAAEVAGQGHVLAKYSTGDGGQVDEDLNAEELCVDVTSEGKGQGTTCPSTHEHEQQACTPITAGAANPNMEPVTISDEVEPQLGLNSSYNNEEPDAEKRLWAQLFWTGEDLVDVGGGRFYPRRLVQEEGDMPVEEWTHRVMNGTMPFKYYEGFELNAERWLTQRMLPQPASSRALYAWAQKQAVGVPWQALCHAQSAFATRPSAGPEPLRETAAATEDSAAAKP</sequence>
<accession>A0ABP1G6G7</accession>
<comment type="caution">
    <text evidence="2">The sequence shown here is derived from an EMBL/GenBank/DDBJ whole genome shotgun (WGS) entry which is preliminary data.</text>
</comment>
<reference evidence="2 3" key="1">
    <citation type="submission" date="2024-06" db="EMBL/GenBank/DDBJ databases">
        <authorList>
            <person name="Kraege A."/>
            <person name="Thomma B."/>
        </authorList>
    </citation>
    <scope>NUCLEOTIDE SEQUENCE [LARGE SCALE GENOMIC DNA]</scope>
</reference>
<evidence type="ECO:0000313" key="2">
    <source>
        <dbReference type="EMBL" id="CAL5225462.1"/>
    </source>
</evidence>
<feature type="compositionally biased region" description="Low complexity" evidence="1">
    <location>
        <begin position="607"/>
        <end position="620"/>
    </location>
</feature>
<feature type="region of interest" description="Disordered" evidence="1">
    <location>
        <begin position="228"/>
        <end position="250"/>
    </location>
</feature>